<feature type="transmembrane region" description="Helical" evidence="1">
    <location>
        <begin position="181"/>
        <end position="201"/>
    </location>
</feature>
<accession>A0A1M5PII5</accession>
<feature type="transmembrane region" description="Helical" evidence="1">
    <location>
        <begin position="207"/>
        <end position="226"/>
    </location>
</feature>
<dbReference type="STRING" id="1120995.SAMN02745245_00342"/>
<dbReference type="RefSeq" id="WP_073183139.1">
    <property type="nucleotide sequence ID" value="NZ_FQXI01000001.1"/>
</dbReference>
<name>A0A1M5PII5_9FIRM</name>
<sequence length="241" mass="27175">MNKLISLEMKKYGKGSVFKAVSKIWIPLIFSIAFLGMFLFFEKMPMLTNLSIEEFGDFIRDISEMPPVYSLYFQMVSVIGLIFTSTMYSAYVVKDFKTKKIQQLYLYPIKKSKILLSKIYTAFIISFLSMIVTTAIGILLILILNKGPIPTTEYINQIQNIVLIPIVGLIPMVIGMKKRSVVSTIVSGVVISLLLGGNLGTISLWDYSIVNIILSIIGVVLTIWIIRDPMTTECFNRGEDK</sequence>
<dbReference type="EMBL" id="FQXI01000001">
    <property type="protein sequence ID" value="SHH01555.1"/>
    <property type="molecule type" value="Genomic_DNA"/>
</dbReference>
<dbReference type="Proteomes" id="UP000184032">
    <property type="component" value="Unassembled WGS sequence"/>
</dbReference>
<feature type="transmembrane region" description="Helical" evidence="1">
    <location>
        <begin position="119"/>
        <end position="142"/>
    </location>
</feature>
<evidence type="ECO:0000313" key="3">
    <source>
        <dbReference type="Proteomes" id="UP000184032"/>
    </source>
</evidence>
<dbReference type="Pfam" id="PF12730">
    <property type="entry name" value="ABC2_membrane_4"/>
    <property type="match status" value="1"/>
</dbReference>
<proteinExistence type="predicted"/>
<feature type="transmembrane region" description="Helical" evidence="1">
    <location>
        <begin position="20"/>
        <end position="41"/>
    </location>
</feature>
<reference evidence="3" key="1">
    <citation type="submission" date="2016-11" db="EMBL/GenBank/DDBJ databases">
        <authorList>
            <person name="Varghese N."/>
            <person name="Submissions S."/>
        </authorList>
    </citation>
    <scope>NUCLEOTIDE SEQUENCE [LARGE SCALE GENOMIC DNA]</scope>
    <source>
        <strain evidence="3">DSM 21120</strain>
    </source>
</reference>
<keyword evidence="3" id="KW-1185">Reference proteome</keyword>
<feature type="transmembrane region" description="Helical" evidence="1">
    <location>
        <begin position="71"/>
        <end position="93"/>
    </location>
</feature>
<gene>
    <name evidence="2" type="ORF">SAMN02745245_00342</name>
</gene>
<keyword evidence="1" id="KW-0472">Membrane</keyword>
<feature type="transmembrane region" description="Helical" evidence="1">
    <location>
        <begin position="154"/>
        <end position="174"/>
    </location>
</feature>
<keyword evidence="1" id="KW-0812">Transmembrane</keyword>
<evidence type="ECO:0000313" key="2">
    <source>
        <dbReference type="EMBL" id="SHH01555.1"/>
    </source>
</evidence>
<organism evidence="2 3">
    <name type="scientific">Anaerosphaera aminiphila DSM 21120</name>
    <dbReference type="NCBI Taxonomy" id="1120995"/>
    <lineage>
        <taxon>Bacteria</taxon>
        <taxon>Bacillati</taxon>
        <taxon>Bacillota</taxon>
        <taxon>Tissierellia</taxon>
        <taxon>Tissierellales</taxon>
        <taxon>Peptoniphilaceae</taxon>
        <taxon>Anaerosphaera</taxon>
    </lineage>
</organism>
<keyword evidence="1" id="KW-1133">Transmembrane helix</keyword>
<dbReference type="AlphaFoldDB" id="A0A1M5PII5"/>
<protein>
    <submittedName>
        <fullName evidence="2">ABC-2 family transporter protein</fullName>
    </submittedName>
</protein>
<evidence type="ECO:0000256" key="1">
    <source>
        <dbReference type="SAM" id="Phobius"/>
    </source>
</evidence>